<reference evidence="2" key="1">
    <citation type="journal article" date="2014" name="BMC Genomics">
        <title>Genome sequencing of two Neorhizobium galegae strains reveals a noeT gene responsible for the unusual acetylation of the nodulation factors.</title>
        <authorList>
            <person name="Osterman J."/>
            <person name="Marsh J."/>
            <person name="Laine P.K."/>
            <person name="Zeng Z."/>
            <person name="Alatalo E."/>
            <person name="Sullivan J.T."/>
            <person name="Young J.P."/>
            <person name="Thomas-Oates J."/>
            <person name="Paulin L."/>
            <person name="Lindstrom K."/>
        </authorList>
    </citation>
    <scope>NUCLEOTIDE SEQUENCE [LARGE SCALE GENOMIC DNA]</scope>
    <source>
        <strain evidence="2">HAMBI 1141</strain>
    </source>
</reference>
<name>A0A068T5E8_NEOGA</name>
<organism evidence="1 2">
    <name type="scientific">Neorhizobium galegae bv. officinalis bv. officinalis str. HAMBI 1141</name>
    <dbReference type="NCBI Taxonomy" id="1028801"/>
    <lineage>
        <taxon>Bacteria</taxon>
        <taxon>Pseudomonadati</taxon>
        <taxon>Pseudomonadota</taxon>
        <taxon>Alphaproteobacteria</taxon>
        <taxon>Hyphomicrobiales</taxon>
        <taxon>Rhizobiaceae</taxon>
        <taxon>Rhizobium/Agrobacterium group</taxon>
        <taxon>Neorhizobium</taxon>
    </lineage>
</organism>
<protein>
    <submittedName>
        <fullName evidence="1">Uncharacterized protein</fullName>
    </submittedName>
</protein>
<proteinExistence type="predicted"/>
<evidence type="ECO:0000313" key="2">
    <source>
        <dbReference type="Proteomes" id="UP000028186"/>
    </source>
</evidence>
<dbReference type="RefSeq" id="WP_038539606.1">
    <property type="nucleotide sequence ID" value="NZ_HG938355.1"/>
</dbReference>
<dbReference type="eggNOG" id="ENOG503356T">
    <property type="taxonomic scope" value="Bacteria"/>
</dbReference>
<evidence type="ECO:0000313" key="1">
    <source>
        <dbReference type="EMBL" id="CDN52555.1"/>
    </source>
</evidence>
<dbReference type="Proteomes" id="UP000028186">
    <property type="component" value="Chromosome I"/>
</dbReference>
<dbReference type="KEGG" id="ngl:RG1141_CH01900"/>
<gene>
    <name evidence="1" type="ORF">RG1141_CH01900</name>
</gene>
<accession>A0A068T5E8</accession>
<dbReference type="AlphaFoldDB" id="A0A068T5E8"/>
<dbReference type="HOGENOM" id="CLU_148730_0_0_5"/>
<sequence>MRQTFEANTQYNDFVGSVAADRSDVKSIEDLLRARQLIGNNEQVVGFEIVFNENDGRPMPDPGIVVFLAKGQGIDDVARRKESDGVFKVRLVEVFDLPIADFFAFFKRFKVMFANKSLKLHGTEFEEVD</sequence>
<dbReference type="EMBL" id="HG938355">
    <property type="protein sequence ID" value="CDN52555.1"/>
    <property type="molecule type" value="Genomic_DNA"/>
</dbReference>